<accession>A0A4S4N141</accession>
<dbReference type="InterPro" id="IPR036291">
    <property type="entry name" value="NAD(P)-bd_dom_sf"/>
</dbReference>
<dbReference type="PANTHER" id="PTHR43157:SF31">
    <property type="entry name" value="PHOSPHATIDYLINOSITOL-GLYCAN BIOSYNTHESIS CLASS F PROTEIN"/>
    <property type="match status" value="1"/>
</dbReference>
<name>A0A4S4N141_9APHY</name>
<dbReference type="SUPFAM" id="SSF51735">
    <property type="entry name" value="NAD(P)-binding Rossmann-fold domains"/>
    <property type="match status" value="1"/>
</dbReference>
<dbReference type="AlphaFoldDB" id="A0A4S4N141"/>
<dbReference type="Gene3D" id="3.40.50.720">
    <property type="entry name" value="NAD(P)-binding Rossmann-like Domain"/>
    <property type="match status" value="1"/>
</dbReference>
<evidence type="ECO:0000313" key="2">
    <source>
        <dbReference type="EMBL" id="THH32602.1"/>
    </source>
</evidence>
<dbReference type="PANTHER" id="PTHR43157">
    <property type="entry name" value="PHOSPHATIDYLINOSITOL-GLYCAN BIOSYNTHESIS CLASS F PROTEIN-RELATED"/>
    <property type="match status" value="1"/>
</dbReference>
<dbReference type="GO" id="GO:0016491">
    <property type="term" value="F:oxidoreductase activity"/>
    <property type="evidence" value="ECO:0007669"/>
    <property type="project" value="UniProtKB-KW"/>
</dbReference>
<protein>
    <submittedName>
        <fullName evidence="2">Uncharacterized protein</fullName>
    </submittedName>
</protein>
<dbReference type="OrthoDB" id="542013at2759"/>
<comment type="caution">
    <text evidence="2">The sequence shown here is derived from an EMBL/GenBank/DDBJ whole genome shotgun (WGS) entry which is preliminary data.</text>
</comment>
<dbReference type="EMBL" id="SGPM01000018">
    <property type="protein sequence ID" value="THH32602.1"/>
    <property type="molecule type" value="Genomic_DNA"/>
</dbReference>
<dbReference type="Proteomes" id="UP000308730">
    <property type="component" value="Unassembled WGS sequence"/>
</dbReference>
<gene>
    <name evidence="2" type="ORF">EUX98_g1572</name>
</gene>
<evidence type="ECO:0000256" key="1">
    <source>
        <dbReference type="ARBA" id="ARBA00023002"/>
    </source>
</evidence>
<evidence type="ECO:0000313" key="3">
    <source>
        <dbReference type="Proteomes" id="UP000308730"/>
    </source>
</evidence>
<organism evidence="2 3">
    <name type="scientific">Antrodiella citrinella</name>
    <dbReference type="NCBI Taxonomy" id="2447956"/>
    <lineage>
        <taxon>Eukaryota</taxon>
        <taxon>Fungi</taxon>
        <taxon>Dikarya</taxon>
        <taxon>Basidiomycota</taxon>
        <taxon>Agaricomycotina</taxon>
        <taxon>Agaricomycetes</taxon>
        <taxon>Polyporales</taxon>
        <taxon>Steccherinaceae</taxon>
        <taxon>Antrodiella</taxon>
    </lineage>
</organism>
<proteinExistence type="predicted"/>
<keyword evidence="1" id="KW-0560">Oxidoreductase</keyword>
<reference evidence="2 3" key="1">
    <citation type="submission" date="2019-02" db="EMBL/GenBank/DDBJ databases">
        <title>Genome sequencing of the rare red list fungi Antrodiella citrinella (Flaviporus citrinellus).</title>
        <authorList>
            <person name="Buettner E."/>
            <person name="Kellner H."/>
        </authorList>
    </citation>
    <scope>NUCLEOTIDE SEQUENCE [LARGE SCALE GENOMIC DNA]</scope>
    <source>
        <strain evidence="2 3">DSM 108506</strain>
    </source>
</reference>
<sequence>MVIQKETGYQNIVSWPLELSDFASTKAFADRFDREGGGRLDILVTVLNTGVTSFDYNPTGDGYEAQVQVNHLSGSLVALRLLSTLLATAEQNKTISRLVIVSSGAHYPAKLGVDRFSAGTEILKTLSAPENGTEEAMMTRGQFEEDLKTARTTEEGSRQLIIAALGPRDVTDTSEWSRSSEAYEVQERIWNETWDILSKVDESVNKTAALFSSQ</sequence>
<keyword evidence="3" id="KW-1185">Reference proteome</keyword>